<name>A0ABQ4T5X3_METOR</name>
<dbReference type="InterPro" id="IPR041122">
    <property type="entry name" value="RecJ_OB"/>
</dbReference>
<feature type="domain" description="RecJ OB" evidence="8">
    <location>
        <begin position="492"/>
        <end position="601"/>
    </location>
</feature>
<dbReference type="Gene3D" id="3.10.310.30">
    <property type="match status" value="1"/>
</dbReference>
<feature type="domain" description="DDH" evidence="6">
    <location>
        <begin position="106"/>
        <end position="262"/>
    </location>
</feature>
<dbReference type="Gene3D" id="3.90.1640.30">
    <property type="match status" value="1"/>
</dbReference>
<evidence type="ECO:0000256" key="3">
    <source>
        <dbReference type="ARBA" id="ARBA00022722"/>
    </source>
</evidence>
<feature type="domain" description="DHHA1" evidence="7">
    <location>
        <begin position="383"/>
        <end position="478"/>
    </location>
</feature>
<comment type="caution">
    <text evidence="9">The sequence shown here is derived from an EMBL/GenBank/DDBJ whole genome shotgun (WGS) entry which is preliminary data.</text>
</comment>
<dbReference type="InterPro" id="IPR051673">
    <property type="entry name" value="SSDNA_exonuclease_RecJ"/>
</dbReference>
<dbReference type="GO" id="GO:0004527">
    <property type="term" value="F:exonuclease activity"/>
    <property type="evidence" value="ECO:0007669"/>
    <property type="project" value="UniProtKB-KW"/>
</dbReference>
<evidence type="ECO:0000256" key="2">
    <source>
        <dbReference type="ARBA" id="ARBA00019841"/>
    </source>
</evidence>
<sequence>MRPVSASPLPAPDRPFLDVACSVLGRPWRERCTDAAALAAAATMTQAYGLPDALARLLAARGVRPQEAEAFLSPRLRDLMPDPDVLLDMEAAVDRLARAVSAAESVAIFGDYDVDGAASAALLADALRAFGVPVQVHIPDRITEGYGPNVAAVTALAEAGARLLVCVDCGTAAFEPLEAARALGLDVIVLDHHGAAETLPPVAALVNPNRQDDISGLGHLCAAGVVFLTLVALVRRLRRDGAFAARPEPRLTDALDLVALATVADVVPLTGLNRAFVVQGLTVMRGRGRPGLAALLDAAGLSEPPESWHLGFLVGPRINAGGRIGDAALGARLLSTAEAGEAQRIAAELDRLNRERQAIEAQAVAEALAEADFILAQDPERPVIVCGSAEWHQGVVGLVAARVKERYGRPAFAFALRPDGTAVGSGRSVPGVDLGLAVRQAVEQGAAAKGGGHGMAAGATLATTDLSAFRAHLDAALAAAVHRARAVDALLIDGTVGAGGAHAELFRTLQRAGPFGQGAPEPVLVLPRHRLLHAGVVGNGHVRARLGSGDGRAVDAIAFRSAETPLGRALLGGIGTSLHVAGTLSCQVWRGSERVQIRICDLAPAG</sequence>
<evidence type="ECO:0000256" key="5">
    <source>
        <dbReference type="ARBA" id="ARBA00022839"/>
    </source>
</evidence>
<keyword evidence="3" id="KW-0540">Nuclease</keyword>
<dbReference type="SUPFAM" id="SSF64182">
    <property type="entry name" value="DHH phosphoesterases"/>
    <property type="match status" value="1"/>
</dbReference>
<dbReference type="InterPro" id="IPR003156">
    <property type="entry name" value="DHHA1_dom"/>
</dbReference>
<dbReference type="Pfam" id="PF02272">
    <property type="entry name" value="DHHA1"/>
    <property type="match status" value="1"/>
</dbReference>
<evidence type="ECO:0000259" key="8">
    <source>
        <dbReference type="Pfam" id="PF17768"/>
    </source>
</evidence>
<dbReference type="Proteomes" id="UP001055156">
    <property type="component" value="Unassembled WGS sequence"/>
</dbReference>
<accession>A0ABQ4T5X3</accession>
<dbReference type="PANTHER" id="PTHR30255">
    <property type="entry name" value="SINGLE-STRANDED-DNA-SPECIFIC EXONUCLEASE RECJ"/>
    <property type="match status" value="1"/>
</dbReference>
<evidence type="ECO:0000259" key="7">
    <source>
        <dbReference type="Pfam" id="PF02272"/>
    </source>
</evidence>
<protein>
    <recommendedName>
        <fullName evidence="2">Single-stranded-DNA-specific exonuclease RecJ</fullName>
    </recommendedName>
</protein>
<dbReference type="EMBL" id="BPQV01000002">
    <property type="protein sequence ID" value="GJE25839.1"/>
    <property type="molecule type" value="Genomic_DNA"/>
</dbReference>
<comment type="similarity">
    <text evidence="1">Belongs to the RecJ family.</text>
</comment>
<dbReference type="InterPro" id="IPR004610">
    <property type="entry name" value="RecJ"/>
</dbReference>
<evidence type="ECO:0000313" key="9">
    <source>
        <dbReference type="EMBL" id="GJE25839.1"/>
    </source>
</evidence>
<keyword evidence="4" id="KW-0378">Hydrolase</keyword>
<dbReference type="PANTHER" id="PTHR30255:SF2">
    <property type="entry name" value="SINGLE-STRANDED-DNA-SPECIFIC EXONUCLEASE RECJ"/>
    <property type="match status" value="1"/>
</dbReference>
<gene>
    <name evidence="9" type="primary">recJ</name>
    <name evidence="9" type="ORF">LKMONMHP_0682</name>
</gene>
<dbReference type="Pfam" id="PF17768">
    <property type="entry name" value="RecJ_OB"/>
    <property type="match status" value="1"/>
</dbReference>
<evidence type="ECO:0000256" key="1">
    <source>
        <dbReference type="ARBA" id="ARBA00005915"/>
    </source>
</evidence>
<evidence type="ECO:0000313" key="10">
    <source>
        <dbReference type="Proteomes" id="UP001055156"/>
    </source>
</evidence>
<organism evidence="9 10">
    <name type="scientific">Methylobacterium organophilum</name>
    <dbReference type="NCBI Taxonomy" id="410"/>
    <lineage>
        <taxon>Bacteria</taxon>
        <taxon>Pseudomonadati</taxon>
        <taxon>Pseudomonadota</taxon>
        <taxon>Alphaproteobacteria</taxon>
        <taxon>Hyphomicrobiales</taxon>
        <taxon>Methylobacteriaceae</taxon>
        <taxon>Methylobacterium</taxon>
    </lineage>
</organism>
<dbReference type="Pfam" id="PF01368">
    <property type="entry name" value="DHH"/>
    <property type="match status" value="1"/>
</dbReference>
<dbReference type="InterPro" id="IPR001667">
    <property type="entry name" value="DDH_dom"/>
</dbReference>
<keyword evidence="10" id="KW-1185">Reference proteome</keyword>
<reference evidence="9" key="1">
    <citation type="journal article" date="2021" name="Front. Microbiol.">
        <title>Comprehensive Comparative Genomics and Phenotyping of Methylobacterium Species.</title>
        <authorList>
            <person name="Alessa O."/>
            <person name="Ogura Y."/>
            <person name="Fujitani Y."/>
            <person name="Takami H."/>
            <person name="Hayashi T."/>
            <person name="Sahin N."/>
            <person name="Tani A."/>
        </authorList>
    </citation>
    <scope>NUCLEOTIDE SEQUENCE</scope>
    <source>
        <strain evidence="9">NBRC 15689</strain>
    </source>
</reference>
<evidence type="ECO:0000259" key="6">
    <source>
        <dbReference type="Pfam" id="PF01368"/>
    </source>
</evidence>
<reference evidence="9" key="2">
    <citation type="submission" date="2021-08" db="EMBL/GenBank/DDBJ databases">
        <authorList>
            <person name="Tani A."/>
            <person name="Ola A."/>
            <person name="Ogura Y."/>
            <person name="Katsura K."/>
            <person name="Hayashi T."/>
        </authorList>
    </citation>
    <scope>NUCLEOTIDE SEQUENCE</scope>
    <source>
        <strain evidence="9">NBRC 15689</strain>
    </source>
</reference>
<dbReference type="NCBIfam" id="TIGR00644">
    <property type="entry name" value="recJ"/>
    <property type="match status" value="1"/>
</dbReference>
<keyword evidence="5 9" id="KW-0269">Exonuclease</keyword>
<dbReference type="InterPro" id="IPR038763">
    <property type="entry name" value="DHH_sf"/>
</dbReference>
<evidence type="ECO:0000256" key="4">
    <source>
        <dbReference type="ARBA" id="ARBA00022801"/>
    </source>
</evidence>
<proteinExistence type="inferred from homology"/>